<gene>
    <name evidence="1" type="ORF">Amon02_000526600</name>
</gene>
<proteinExistence type="predicted"/>
<dbReference type="Proteomes" id="UP001165064">
    <property type="component" value="Unassembled WGS sequence"/>
</dbReference>
<reference evidence="1" key="1">
    <citation type="submission" date="2023-04" db="EMBL/GenBank/DDBJ databases">
        <title>Ambrosiozyma monospora NBRC 10751.</title>
        <authorList>
            <person name="Ichikawa N."/>
            <person name="Sato H."/>
            <person name="Tonouchi N."/>
        </authorList>
    </citation>
    <scope>NUCLEOTIDE SEQUENCE</scope>
    <source>
        <strain evidence="1">NBRC 10751</strain>
    </source>
</reference>
<keyword evidence="2" id="KW-1185">Reference proteome</keyword>
<evidence type="ECO:0000313" key="1">
    <source>
        <dbReference type="EMBL" id="GME82022.1"/>
    </source>
</evidence>
<evidence type="ECO:0000313" key="2">
    <source>
        <dbReference type="Proteomes" id="UP001165064"/>
    </source>
</evidence>
<name>A0ACB5T5H1_AMBMO</name>
<organism evidence="1 2">
    <name type="scientific">Ambrosiozyma monospora</name>
    <name type="common">Yeast</name>
    <name type="synonym">Endomycopsis monosporus</name>
    <dbReference type="NCBI Taxonomy" id="43982"/>
    <lineage>
        <taxon>Eukaryota</taxon>
        <taxon>Fungi</taxon>
        <taxon>Dikarya</taxon>
        <taxon>Ascomycota</taxon>
        <taxon>Saccharomycotina</taxon>
        <taxon>Pichiomycetes</taxon>
        <taxon>Pichiales</taxon>
        <taxon>Pichiaceae</taxon>
        <taxon>Ambrosiozyma</taxon>
    </lineage>
</organism>
<dbReference type="EMBL" id="BSXS01003833">
    <property type="protein sequence ID" value="GME82022.1"/>
    <property type="molecule type" value="Genomic_DNA"/>
</dbReference>
<accession>A0ACB5T5H1</accession>
<sequence length="349" mass="41528">MPNEQLFNSPKKVTEMQTKQLPPPPTPTSSKTTNSRLLHKLIKNFAWFVTAVSLFVNLYIYTYPSLNPDACSWKHQYKNTANLAQWQQQLLDMPYLGDLYSTYFISEDPSLKPQVDDVRLMAIGDPQINGNWPSTKYIKRLDNYGNDYYLGHIYKVMKPRLQPSHVVVMGDLFSSQWIADSEFYNRTRRYMTRLFPRPIEQTKAEIDFLNEHKDVDWQSHYYFFREAVENGTFLQPEWYHYNDVYDWTSANLTKEPLFINISGNHDIGYGDTTYQHMARWRKLFGKDNYWIEYDQDTNHPWRIVVLNSLALDGPLLQPEFEKYDWQFIETLENHHYNGSTILLTHVPMW</sequence>
<protein>
    <submittedName>
        <fullName evidence="1">Unnamed protein product</fullName>
    </submittedName>
</protein>
<comment type="caution">
    <text evidence="1">The sequence shown here is derived from an EMBL/GenBank/DDBJ whole genome shotgun (WGS) entry which is preliminary data.</text>
</comment>